<dbReference type="Gene3D" id="3.90.79.10">
    <property type="entry name" value="Nucleoside Triphosphate Pyrophosphohydrolase"/>
    <property type="match status" value="1"/>
</dbReference>
<reference evidence="6 7" key="1">
    <citation type="submission" date="2018-11" db="EMBL/GenBank/DDBJ databases">
        <title>The genome draft of YIM 96095.</title>
        <authorList>
            <person name="Tang S.-K."/>
            <person name="Chunyu W.-X."/>
            <person name="Feng Y.-Z."/>
        </authorList>
    </citation>
    <scope>NUCLEOTIDE SEQUENCE [LARGE SCALE GENOMIC DNA]</scope>
    <source>
        <strain evidence="6 7">YIM 96095</strain>
    </source>
</reference>
<organism evidence="6 7">
    <name type="scientific">Halostreptopolyspora alba</name>
    <dbReference type="NCBI Taxonomy" id="2487137"/>
    <lineage>
        <taxon>Bacteria</taxon>
        <taxon>Bacillati</taxon>
        <taxon>Actinomycetota</taxon>
        <taxon>Actinomycetes</taxon>
        <taxon>Streptosporangiales</taxon>
        <taxon>Nocardiopsidaceae</taxon>
        <taxon>Halostreptopolyspora</taxon>
    </lineage>
</organism>
<dbReference type="PANTHER" id="PTHR43046:SF16">
    <property type="entry name" value="ADP-RIBOSE PYROPHOSPHATASE YJHB-RELATED"/>
    <property type="match status" value="1"/>
</dbReference>
<protein>
    <submittedName>
        <fullName evidence="6">NUDIX domain-containing protein</fullName>
    </submittedName>
</protein>
<evidence type="ECO:0000256" key="4">
    <source>
        <dbReference type="RuleBase" id="RU003476"/>
    </source>
</evidence>
<comment type="cofactor">
    <cofactor evidence="1">
        <name>Mg(2+)</name>
        <dbReference type="ChEBI" id="CHEBI:18420"/>
    </cofactor>
</comment>
<dbReference type="Pfam" id="PF00293">
    <property type="entry name" value="NUDIX"/>
    <property type="match status" value="1"/>
</dbReference>
<dbReference type="PRINTS" id="PR00502">
    <property type="entry name" value="NUDIXFAMILY"/>
</dbReference>
<comment type="caution">
    <text evidence="6">The sequence shown here is derived from an EMBL/GenBank/DDBJ whole genome shotgun (WGS) entry which is preliminary data.</text>
</comment>
<evidence type="ECO:0000313" key="7">
    <source>
        <dbReference type="Proteomes" id="UP000269198"/>
    </source>
</evidence>
<dbReference type="GO" id="GO:0016787">
    <property type="term" value="F:hydrolase activity"/>
    <property type="evidence" value="ECO:0007669"/>
    <property type="project" value="UniProtKB-KW"/>
</dbReference>
<dbReference type="InterPro" id="IPR015797">
    <property type="entry name" value="NUDIX_hydrolase-like_dom_sf"/>
</dbReference>
<dbReference type="PANTHER" id="PTHR43046">
    <property type="entry name" value="GDP-MANNOSE MANNOSYL HYDROLASE"/>
    <property type="match status" value="1"/>
</dbReference>
<evidence type="ECO:0000256" key="3">
    <source>
        <dbReference type="ARBA" id="ARBA00022801"/>
    </source>
</evidence>
<keyword evidence="7" id="KW-1185">Reference proteome</keyword>
<dbReference type="OrthoDB" id="9814308at2"/>
<dbReference type="PROSITE" id="PS00893">
    <property type="entry name" value="NUDIX_BOX"/>
    <property type="match status" value="1"/>
</dbReference>
<dbReference type="AlphaFoldDB" id="A0A3N0E956"/>
<dbReference type="InterPro" id="IPR020084">
    <property type="entry name" value="NUDIX_hydrolase_CS"/>
</dbReference>
<keyword evidence="3 4" id="KW-0378">Hydrolase</keyword>
<dbReference type="InterPro" id="IPR020476">
    <property type="entry name" value="Nudix_hydrolase"/>
</dbReference>
<proteinExistence type="inferred from homology"/>
<dbReference type="PROSITE" id="PS51462">
    <property type="entry name" value="NUDIX"/>
    <property type="match status" value="1"/>
</dbReference>
<name>A0A3N0E956_9ACTN</name>
<evidence type="ECO:0000256" key="1">
    <source>
        <dbReference type="ARBA" id="ARBA00001946"/>
    </source>
</evidence>
<evidence type="ECO:0000259" key="5">
    <source>
        <dbReference type="PROSITE" id="PS51462"/>
    </source>
</evidence>
<dbReference type="CDD" id="cd18879">
    <property type="entry name" value="NUDIX_Hydrolase"/>
    <property type="match status" value="1"/>
</dbReference>
<sequence length="164" mass="18078">MPTPEFIRKLRARVGHELLWLTGVTAVVIGSSGEILLHRRADDGRWSTPGGILEPGEQPAAALVREVFEETGVHVAVERVASVVTEPPFTYPNGDRVQFLDITFRCRAAGGAPRTDADESLEIRWFAPDALPELNPRLLRRIRHAHEEGETYYVSPDSAAGSRG</sequence>
<dbReference type="InterPro" id="IPR000086">
    <property type="entry name" value="NUDIX_hydrolase_dom"/>
</dbReference>
<feature type="domain" description="Nudix hydrolase" evidence="5">
    <location>
        <begin position="19"/>
        <end position="151"/>
    </location>
</feature>
<accession>A0A3N0E956</accession>
<dbReference type="RefSeq" id="WP_123201575.1">
    <property type="nucleotide sequence ID" value="NZ_RJMB01000011.1"/>
</dbReference>
<dbReference type="SUPFAM" id="SSF55811">
    <property type="entry name" value="Nudix"/>
    <property type="match status" value="1"/>
</dbReference>
<dbReference type="Proteomes" id="UP000269198">
    <property type="component" value="Unassembled WGS sequence"/>
</dbReference>
<comment type="similarity">
    <text evidence="2 4">Belongs to the Nudix hydrolase family.</text>
</comment>
<evidence type="ECO:0000313" key="6">
    <source>
        <dbReference type="EMBL" id="RNL84405.1"/>
    </source>
</evidence>
<dbReference type="EMBL" id="RJMB01000011">
    <property type="protein sequence ID" value="RNL84405.1"/>
    <property type="molecule type" value="Genomic_DNA"/>
</dbReference>
<evidence type="ECO:0000256" key="2">
    <source>
        <dbReference type="ARBA" id="ARBA00005582"/>
    </source>
</evidence>
<gene>
    <name evidence="6" type="ORF">EFW17_12710</name>
</gene>